<dbReference type="PANTHER" id="PTHR11669">
    <property type="entry name" value="REPLICATION FACTOR C / DNA POLYMERASE III GAMMA-TAU SUBUNIT"/>
    <property type="match status" value="1"/>
</dbReference>
<dbReference type="Gene3D" id="3.40.50.300">
    <property type="entry name" value="P-loop containing nucleotide triphosphate hydrolases"/>
    <property type="match status" value="1"/>
</dbReference>
<dbReference type="GO" id="GO:0006261">
    <property type="term" value="P:DNA-templated DNA replication"/>
    <property type="evidence" value="ECO:0007669"/>
    <property type="project" value="TreeGrafter"/>
</dbReference>
<dbReference type="InterPro" id="IPR027417">
    <property type="entry name" value="P-loop_NTPase"/>
</dbReference>
<evidence type="ECO:0000313" key="1">
    <source>
        <dbReference type="EMBL" id="MCT8989578.1"/>
    </source>
</evidence>
<dbReference type="Pfam" id="PF13177">
    <property type="entry name" value="DNA_pol3_delta2"/>
    <property type="match status" value="1"/>
</dbReference>
<reference evidence="1" key="1">
    <citation type="submission" date="2022-08" db="EMBL/GenBank/DDBJ databases">
        <title>Chelativorans sichuanense sp. nov., a paraffin oil-degrading bacterium isolated from a mixture of oil-based drill cuttings and paddy soil.</title>
        <authorList>
            <person name="Yu J."/>
            <person name="Liu H."/>
            <person name="Chen Q."/>
        </authorList>
    </citation>
    <scope>NUCLEOTIDE SEQUENCE</scope>
    <source>
        <strain evidence="1">SCAU 2101</strain>
    </source>
</reference>
<accession>A0A9X2X6M7</accession>
<keyword evidence="1" id="KW-0548">Nucleotidyltransferase</keyword>
<dbReference type="GO" id="GO:0009360">
    <property type="term" value="C:DNA polymerase III complex"/>
    <property type="evidence" value="ECO:0007669"/>
    <property type="project" value="TreeGrafter"/>
</dbReference>
<dbReference type="Proteomes" id="UP001149009">
    <property type="component" value="Unassembled WGS sequence"/>
</dbReference>
<comment type="caution">
    <text evidence="1">The sequence shown here is derived from an EMBL/GenBank/DDBJ whole genome shotgun (WGS) entry which is preliminary data.</text>
</comment>
<dbReference type="EMBL" id="JAODNV010000005">
    <property type="protein sequence ID" value="MCT8989578.1"/>
    <property type="molecule type" value="Genomic_DNA"/>
</dbReference>
<dbReference type="PANTHER" id="PTHR11669:SF8">
    <property type="entry name" value="DNA POLYMERASE III SUBUNIT DELTA"/>
    <property type="match status" value="1"/>
</dbReference>
<dbReference type="GO" id="GO:0008408">
    <property type="term" value="F:3'-5' exonuclease activity"/>
    <property type="evidence" value="ECO:0007669"/>
    <property type="project" value="InterPro"/>
</dbReference>
<dbReference type="NCBIfam" id="NF006586">
    <property type="entry name" value="PRK09112.1"/>
    <property type="match status" value="1"/>
</dbReference>
<organism evidence="1 2">
    <name type="scientific">Chelativorans petroleitrophicus</name>
    <dbReference type="NCBI Taxonomy" id="2975484"/>
    <lineage>
        <taxon>Bacteria</taxon>
        <taxon>Pseudomonadati</taxon>
        <taxon>Pseudomonadota</taxon>
        <taxon>Alphaproteobacteria</taxon>
        <taxon>Hyphomicrobiales</taxon>
        <taxon>Phyllobacteriaceae</taxon>
        <taxon>Chelativorans</taxon>
    </lineage>
</organism>
<sequence>MFERTAPEQHDTLPDIPEPAENALLLGHEAARAMLARAYRAGKLPHALLLAGRQGIGKATLAFHLAHHLFSHPDHSRAPEELSPAEPLSQNFRLAAQGAHPGLLHLTRPYVERDKKFKTVITVDEIRRVSRFLSLTPADGGYRVVIVDPADDMNTSAANALLKSLEEPPPRTLFVLIAHSPGRLLPTIRSRCQTIKLEPLEPEILQDLLVRLGAELPQGANERRLLIEQAGGSVRDAILMTQFGGLEIAQVVERISAAPRFDVAQAHKLADAAAGRDRQVQFELFNRTVLDRIAEAASNAAASGAAANAARLASLWEEVAETIRQTEIFNLDRRQHVLGLLTRLHQAAQSA</sequence>
<dbReference type="EC" id="2.7.7.7" evidence="1"/>
<dbReference type="GO" id="GO:0003887">
    <property type="term" value="F:DNA-directed DNA polymerase activity"/>
    <property type="evidence" value="ECO:0007669"/>
    <property type="project" value="UniProtKB-EC"/>
</dbReference>
<dbReference type="NCBIfam" id="TIGR00678">
    <property type="entry name" value="holB"/>
    <property type="match status" value="1"/>
</dbReference>
<evidence type="ECO:0000313" key="2">
    <source>
        <dbReference type="Proteomes" id="UP001149009"/>
    </source>
</evidence>
<name>A0A9X2X6M7_9HYPH</name>
<dbReference type="RefSeq" id="WP_261514388.1">
    <property type="nucleotide sequence ID" value="NZ_JAODNV010000005.1"/>
</dbReference>
<proteinExistence type="predicted"/>
<keyword evidence="2" id="KW-1185">Reference proteome</keyword>
<dbReference type="InterPro" id="IPR004622">
    <property type="entry name" value="DNA_pol_HolB"/>
</dbReference>
<gene>
    <name evidence="1" type="ORF">NYR54_04600</name>
</gene>
<protein>
    <submittedName>
        <fullName evidence="1">DNA polymerase III subunit delta</fullName>
        <ecNumber evidence="1">2.7.7.7</ecNumber>
    </submittedName>
</protein>
<dbReference type="AlphaFoldDB" id="A0A9X2X6M7"/>
<keyword evidence="1" id="KW-0808">Transferase</keyword>
<dbReference type="NCBIfam" id="NF005677">
    <property type="entry name" value="PRK07471.1"/>
    <property type="match status" value="1"/>
</dbReference>
<dbReference type="SUPFAM" id="SSF52540">
    <property type="entry name" value="P-loop containing nucleoside triphosphate hydrolases"/>
    <property type="match status" value="1"/>
</dbReference>
<dbReference type="InterPro" id="IPR050238">
    <property type="entry name" value="DNA_Rep/Repair_Clamp_Loader"/>
</dbReference>